<sequence length="430" mass="42065">MNSDRVDTDRMNTEDDSTTVLEFLQSGAPAPALPNNTVESMLAGIPVPALPGIEDLFAPLIELGKSLGTGTFAGTDPVGIFNQASTLIDQAMGLSQRAVAEVGQTWNSTGSEAATELSRSAQNSGAELSERGTAISKTAAAAAESVQRGNANLAAIAQSFATTVAAAAPIAWTPPGQAMLIASAAEHMQAAVAAVTQTRGEMLGHTAAMNALAGSIPVPTPPIGEALANLATPEALADAARQIAQPLAASAASASPLSGSQLSGSTDAGDAPLSAHSGTDAVRTSAAQAGAGLPTGVDKLWGAGNSSTSLAAGGSPSPSATASSGGAWVGGSGTTGGTMRGAAGVAAVQPVPVATPGLGAPSSAVGSSGISPGGMMGGGPRGTRDDESSRTTPGYLVSAGDENSMVDDLPMVSPPVLGAENPDQYLFRDL</sequence>
<proteinExistence type="predicted"/>
<evidence type="ECO:0000256" key="1">
    <source>
        <dbReference type="SAM" id="MobiDB-lite"/>
    </source>
</evidence>
<accession>A0A8I1A2T4</accession>
<feature type="compositionally biased region" description="Low complexity" evidence="1">
    <location>
        <begin position="254"/>
        <end position="265"/>
    </location>
</feature>
<organism evidence="2 4">
    <name type="scientific">Rhodococcus erythropolis</name>
    <name type="common">Arthrobacter picolinophilus</name>
    <dbReference type="NCBI Taxonomy" id="1833"/>
    <lineage>
        <taxon>Bacteria</taxon>
        <taxon>Bacillati</taxon>
        <taxon>Actinomycetota</taxon>
        <taxon>Actinomycetes</taxon>
        <taxon>Mycobacteriales</taxon>
        <taxon>Nocardiaceae</taxon>
        <taxon>Rhodococcus</taxon>
        <taxon>Rhodococcus erythropolis group</taxon>
    </lineage>
</organism>
<dbReference type="EMBL" id="CP124545">
    <property type="protein sequence ID" value="WGV52321.2"/>
    <property type="molecule type" value="Genomic_DNA"/>
</dbReference>
<dbReference type="Proteomes" id="UP001230933">
    <property type="component" value="Chromosome"/>
</dbReference>
<feature type="region of interest" description="Disordered" evidence="1">
    <location>
        <begin position="308"/>
        <end position="335"/>
    </location>
</feature>
<name>A0A8I1A2T4_RHOER</name>
<feature type="compositionally biased region" description="Low complexity" evidence="1">
    <location>
        <begin position="308"/>
        <end position="326"/>
    </location>
</feature>
<dbReference type="EMBL" id="JAECSB010000103">
    <property type="protein sequence ID" value="MBH5147938.1"/>
    <property type="molecule type" value="Genomic_DNA"/>
</dbReference>
<dbReference type="Proteomes" id="UP000627573">
    <property type="component" value="Unassembled WGS sequence"/>
</dbReference>
<dbReference type="RefSeq" id="WP_084325981.1">
    <property type="nucleotide sequence ID" value="NZ_CP124545.1"/>
</dbReference>
<protein>
    <submittedName>
        <fullName evidence="2">Uncharacterized protein</fullName>
    </submittedName>
</protein>
<feature type="compositionally biased region" description="Gly residues" evidence="1">
    <location>
        <begin position="371"/>
        <end position="381"/>
    </location>
</feature>
<reference evidence="2 4" key="1">
    <citation type="submission" date="2020-12" db="EMBL/GenBank/DDBJ databases">
        <title>Draft genome sequence of furan degrading bacterial strain FUR100.</title>
        <authorList>
            <person name="Woiski C."/>
        </authorList>
    </citation>
    <scope>NUCLEOTIDE SEQUENCE [LARGE SCALE GENOMIC DNA]</scope>
    <source>
        <strain evidence="2 4">FUR100</strain>
    </source>
</reference>
<keyword evidence="4" id="KW-1185">Reference proteome</keyword>
<evidence type="ECO:0000313" key="4">
    <source>
        <dbReference type="Proteomes" id="UP000627573"/>
    </source>
</evidence>
<feature type="region of interest" description="Disordered" evidence="1">
    <location>
        <begin position="359"/>
        <end position="430"/>
    </location>
</feature>
<evidence type="ECO:0000313" key="2">
    <source>
        <dbReference type="EMBL" id="MBH5147938.1"/>
    </source>
</evidence>
<evidence type="ECO:0000313" key="3">
    <source>
        <dbReference type="EMBL" id="WGV52321.2"/>
    </source>
</evidence>
<reference evidence="3" key="2">
    <citation type="submission" date="2023-08" db="EMBL/GenBank/DDBJ databases">
        <title>Isolation and Characterization of Rhodococcus erythropolis MGMM8.</title>
        <authorList>
            <person name="Diabankana R.G.C."/>
            <person name="Afordoanyi D.M."/>
            <person name="Validov S.Z."/>
        </authorList>
    </citation>
    <scope>NUCLEOTIDE SEQUENCE</scope>
    <source>
        <strain evidence="3">MGMM8</strain>
    </source>
</reference>
<feature type="region of interest" description="Disordered" evidence="1">
    <location>
        <begin position="254"/>
        <end position="282"/>
    </location>
</feature>
<dbReference type="AlphaFoldDB" id="A0A8I1A2T4"/>
<gene>
    <name evidence="2" type="ORF">I3517_35635</name>
    <name evidence="3" type="ORF">QIE55_14355</name>
</gene>